<dbReference type="InterPro" id="IPR013783">
    <property type="entry name" value="Ig-like_fold"/>
</dbReference>
<evidence type="ECO:0000259" key="4">
    <source>
        <dbReference type="Pfam" id="PF01345"/>
    </source>
</evidence>
<gene>
    <name evidence="5" type="ORF">H4W31_000378</name>
</gene>
<dbReference type="AlphaFoldDB" id="A0A927QUM4"/>
<keyword evidence="2" id="KW-0812">Transmembrane</keyword>
<dbReference type="NCBIfam" id="TIGR01451">
    <property type="entry name" value="B_ant_repeat"/>
    <property type="match status" value="1"/>
</dbReference>
<accession>A0A927QUM4</accession>
<evidence type="ECO:0000256" key="3">
    <source>
        <dbReference type="SAM" id="SignalP"/>
    </source>
</evidence>
<reference evidence="5" key="1">
    <citation type="submission" date="2020-10" db="EMBL/GenBank/DDBJ databases">
        <title>Sequencing the genomes of 1000 actinobacteria strains.</title>
        <authorList>
            <person name="Klenk H.-P."/>
        </authorList>
    </citation>
    <scope>NUCLEOTIDE SEQUENCE</scope>
    <source>
        <strain evidence="5">DSM 46832</strain>
    </source>
</reference>
<sequence>MPSIAVLATALVAWAIAAPVAAMSPPKGEVAPKPSATADAKQPLLSIAVDNGRTAVAAGDELTYKVRVRNLGTTETRSLQISQSLPAGLTLVSADRDGTARAGSVTWSVNLKAGKESTLTTVARVGQTPDEVLRLATVACATVKGGAKPLVCATHSDLLPAGAAVTRVDRSGSDGIWYGIAAGALAVVGGLAAIVVIARRRRRRRLEHREVPAPRSDPAEPVASALSVD</sequence>
<organism evidence="5 6">
    <name type="scientific">Plantactinospora soyae</name>
    <dbReference type="NCBI Taxonomy" id="1544732"/>
    <lineage>
        <taxon>Bacteria</taxon>
        <taxon>Bacillati</taxon>
        <taxon>Actinomycetota</taxon>
        <taxon>Actinomycetes</taxon>
        <taxon>Micromonosporales</taxon>
        <taxon>Micromonosporaceae</taxon>
        <taxon>Plantactinospora</taxon>
    </lineage>
</organism>
<comment type="caution">
    <text evidence="5">The sequence shown here is derived from an EMBL/GenBank/DDBJ whole genome shotgun (WGS) entry which is preliminary data.</text>
</comment>
<feature type="domain" description="DUF11" evidence="4">
    <location>
        <begin position="45"/>
        <end position="139"/>
    </location>
</feature>
<proteinExistence type="predicted"/>
<feature type="signal peptide" evidence="3">
    <location>
        <begin position="1"/>
        <end position="17"/>
    </location>
</feature>
<feature type="region of interest" description="Disordered" evidence="1">
    <location>
        <begin position="208"/>
        <end position="229"/>
    </location>
</feature>
<keyword evidence="2" id="KW-0472">Membrane</keyword>
<dbReference type="Pfam" id="PF01345">
    <property type="entry name" value="DUF11"/>
    <property type="match status" value="1"/>
</dbReference>
<dbReference type="Proteomes" id="UP000649753">
    <property type="component" value="Unassembled WGS sequence"/>
</dbReference>
<keyword evidence="2" id="KW-1133">Transmembrane helix</keyword>
<keyword evidence="3" id="KW-0732">Signal</keyword>
<evidence type="ECO:0000256" key="2">
    <source>
        <dbReference type="SAM" id="Phobius"/>
    </source>
</evidence>
<dbReference type="InterPro" id="IPR001434">
    <property type="entry name" value="OmcB-like_DUF11"/>
</dbReference>
<evidence type="ECO:0000256" key="1">
    <source>
        <dbReference type="SAM" id="MobiDB-lite"/>
    </source>
</evidence>
<feature type="transmembrane region" description="Helical" evidence="2">
    <location>
        <begin position="176"/>
        <end position="198"/>
    </location>
</feature>
<keyword evidence="6" id="KW-1185">Reference proteome</keyword>
<dbReference type="InterPro" id="IPR047589">
    <property type="entry name" value="DUF11_rpt"/>
</dbReference>
<dbReference type="EMBL" id="JADBEB010000001">
    <property type="protein sequence ID" value="MBE1484740.1"/>
    <property type="molecule type" value="Genomic_DNA"/>
</dbReference>
<feature type="chain" id="PRO_5038713159" evidence="3">
    <location>
        <begin position="18"/>
        <end position="229"/>
    </location>
</feature>
<name>A0A927QUM4_9ACTN</name>
<protein>
    <submittedName>
        <fullName evidence="5">Repeat protein (TIGR01451 family)</fullName>
    </submittedName>
</protein>
<evidence type="ECO:0000313" key="6">
    <source>
        <dbReference type="Proteomes" id="UP000649753"/>
    </source>
</evidence>
<dbReference type="RefSeq" id="WP_192765053.1">
    <property type="nucleotide sequence ID" value="NZ_JADBEB010000001.1"/>
</dbReference>
<dbReference type="GO" id="GO:0005975">
    <property type="term" value="P:carbohydrate metabolic process"/>
    <property type="evidence" value="ECO:0007669"/>
    <property type="project" value="UniProtKB-ARBA"/>
</dbReference>
<evidence type="ECO:0000313" key="5">
    <source>
        <dbReference type="EMBL" id="MBE1484740.1"/>
    </source>
</evidence>
<dbReference type="Gene3D" id="2.60.40.10">
    <property type="entry name" value="Immunoglobulins"/>
    <property type="match status" value="1"/>
</dbReference>